<sequence length="140" mass="16163">MSFKIKYLLSSLMLIWCFSCVPDLTCKDFKTGEFYIPSLEPNVEQYIVYRELGSQTEWKNKANNGNAIYENISWIDECSYNLTFDTTRMKLNETQQIINNAGGIVVENKSINGNCMLYVARMTVKDNKDIIQEGTICKKK</sequence>
<evidence type="ECO:0000313" key="2">
    <source>
        <dbReference type="EMBL" id="RMB63234.1"/>
    </source>
</evidence>
<evidence type="ECO:0008006" key="4">
    <source>
        <dbReference type="Google" id="ProtNLM"/>
    </source>
</evidence>
<keyword evidence="1" id="KW-0732">Signal</keyword>
<dbReference type="AlphaFoldDB" id="A0A3M0GEQ6"/>
<organism evidence="2 3">
    <name type="scientific">Dokdonia sinensis</name>
    <dbReference type="NCBI Taxonomy" id="2479847"/>
    <lineage>
        <taxon>Bacteria</taxon>
        <taxon>Pseudomonadati</taxon>
        <taxon>Bacteroidota</taxon>
        <taxon>Flavobacteriia</taxon>
        <taxon>Flavobacteriales</taxon>
        <taxon>Flavobacteriaceae</taxon>
        <taxon>Dokdonia</taxon>
    </lineage>
</organism>
<gene>
    <name evidence="2" type="ORF">EAX61_02240</name>
</gene>
<keyword evidence="3" id="KW-1185">Reference proteome</keyword>
<proteinExistence type="predicted"/>
<feature type="signal peptide" evidence="1">
    <location>
        <begin position="1"/>
        <end position="22"/>
    </location>
</feature>
<evidence type="ECO:0000256" key="1">
    <source>
        <dbReference type="SAM" id="SignalP"/>
    </source>
</evidence>
<dbReference type="EMBL" id="REFV01000002">
    <property type="protein sequence ID" value="RMB63234.1"/>
    <property type="molecule type" value="Genomic_DNA"/>
</dbReference>
<reference evidence="2 3" key="1">
    <citation type="submission" date="2018-10" db="EMBL/GenBank/DDBJ databases">
        <title>Dokdonia luteus sp. nov., isolated from sea water.</title>
        <authorList>
            <person name="Zhou L.Y."/>
            <person name="Du Z.J."/>
        </authorList>
    </citation>
    <scope>NUCLEOTIDE SEQUENCE [LARGE SCALE GENOMIC DNA]</scope>
    <source>
        <strain evidence="2 3">SH27</strain>
    </source>
</reference>
<dbReference type="Proteomes" id="UP000281985">
    <property type="component" value="Unassembled WGS sequence"/>
</dbReference>
<comment type="caution">
    <text evidence="2">The sequence shown here is derived from an EMBL/GenBank/DDBJ whole genome shotgun (WGS) entry which is preliminary data.</text>
</comment>
<evidence type="ECO:0000313" key="3">
    <source>
        <dbReference type="Proteomes" id="UP000281985"/>
    </source>
</evidence>
<feature type="chain" id="PRO_5018048200" description="DUF4377 domain-containing protein" evidence="1">
    <location>
        <begin position="23"/>
        <end position="140"/>
    </location>
</feature>
<name>A0A3M0GEQ6_9FLAO</name>
<protein>
    <recommendedName>
        <fullName evidence="4">DUF4377 domain-containing protein</fullName>
    </recommendedName>
</protein>
<accession>A0A3M0GEQ6</accession>